<gene>
    <name evidence="1" type="ORF">U9M48_041998</name>
</gene>
<protein>
    <submittedName>
        <fullName evidence="1">Uncharacterized protein</fullName>
    </submittedName>
</protein>
<evidence type="ECO:0000313" key="1">
    <source>
        <dbReference type="EMBL" id="WVZ96343.1"/>
    </source>
</evidence>
<dbReference type="AlphaFoldDB" id="A0AAQ3XET0"/>
<reference evidence="1 2" key="1">
    <citation type="submission" date="2024-02" db="EMBL/GenBank/DDBJ databases">
        <title>High-quality chromosome-scale genome assembly of Pensacola bahiagrass (Paspalum notatum Flugge var. saurae).</title>
        <authorList>
            <person name="Vega J.M."/>
            <person name="Podio M."/>
            <person name="Orjuela J."/>
            <person name="Siena L.A."/>
            <person name="Pessino S.C."/>
            <person name="Combes M.C."/>
            <person name="Mariac C."/>
            <person name="Albertini E."/>
            <person name="Pupilli F."/>
            <person name="Ortiz J.P.A."/>
            <person name="Leblanc O."/>
        </authorList>
    </citation>
    <scope>NUCLEOTIDE SEQUENCE [LARGE SCALE GENOMIC DNA]</scope>
    <source>
        <strain evidence="1">R1</strain>
        <tissue evidence="1">Leaf</tissue>
    </source>
</reference>
<evidence type="ECO:0000313" key="2">
    <source>
        <dbReference type="Proteomes" id="UP001341281"/>
    </source>
</evidence>
<proteinExistence type="predicted"/>
<organism evidence="1 2">
    <name type="scientific">Paspalum notatum var. saurae</name>
    <dbReference type="NCBI Taxonomy" id="547442"/>
    <lineage>
        <taxon>Eukaryota</taxon>
        <taxon>Viridiplantae</taxon>
        <taxon>Streptophyta</taxon>
        <taxon>Embryophyta</taxon>
        <taxon>Tracheophyta</taxon>
        <taxon>Spermatophyta</taxon>
        <taxon>Magnoliopsida</taxon>
        <taxon>Liliopsida</taxon>
        <taxon>Poales</taxon>
        <taxon>Poaceae</taxon>
        <taxon>PACMAD clade</taxon>
        <taxon>Panicoideae</taxon>
        <taxon>Andropogonodae</taxon>
        <taxon>Paspaleae</taxon>
        <taxon>Paspalinae</taxon>
        <taxon>Paspalum</taxon>
    </lineage>
</organism>
<name>A0AAQ3XET0_PASNO</name>
<accession>A0AAQ3XET0</accession>
<sequence>MCIYTSTRRSVKVLSMAPLKRVLASVKLYRSASERSPSEHMHSLKLEGALDLPSLEVHTRELLRFQCIKQIQPLIIQKIVFNKVFGLLRN</sequence>
<dbReference type="Proteomes" id="UP001341281">
    <property type="component" value="Chromosome 10"/>
</dbReference>
<keyword evidence="2" id="KW-1185">Reference proteome</keyword>
<dbReference type="EMBL" id="CP144754">
    <property type="protein sequence ID" value="WVZ96343.1"/>
    <property type="molecule type" value="Genomic_DNA"/>
</dbReference>